<evidence type="ECO:0000313" key="3">
    <source>
        <dbReference type="EMBL" id="SDB84007.1"/>
    </source>
</evidence>
<accession>A0A1G6GPW6</accession>
<dbReference type="Proteomes" id="UP000242949">
    <property type="component" value="Unassembled WGS sequence"/>
</dbReference>
<organism evidence="3 4">
    <name type="scientific">Pelagirhabdus alkalitolerans</name>
    <dbReference type="NCBI Taxonomy" id="1612202"/>
    <lineage>
        <taxon>Bacteria</taxon>
        <taxon>Bacillati</taxon>
        <taxon>Bacillota</taxon>
        <taxon>Bacilli</taxon>
        <taxon>Bacillales</taxon>
        <taxon>Bacillaceae</taxon>
        <taxon>Pelagirhabdus</taxon>
    </lineage>
</organism>
<evidence type="ECO:0000259" key="2">
    <source>
        <dbReference type="SMART" id="SM00899"/>
    </source>
</evidence>
<dbReference type="OrthoDB" id="9811076at2"/>
<sequence length="77" mass="8752">MFPLNQSCPKKTYCVMDCPDHPRLEALGIHSKGCFTCVSHSAFKGPVIVEVNKRQIAIDHQLARKIRVKEWTEDVLS</sequence>
<dbReference type="Pfam" id="PF04023">
    <property type="entry name" value="FeoA"/>
    <property type="match status" value="1"/>
</dbReference>
<name>A0A1G6GPW6_9BACI</name>
<dbReference type="STRING" id="1612202.SAMN05421734_101375"/>
<dbReference type="AlphaFoldDB" id="A0A1G6GPW6"/>
<reference evidence="4" key="1">
    <citation type="submission" date="2016-09" db="EMBL/GenBank/DDBJ databases">
        <authorList>
            <person name="Varghese N."/>
            <person name="Submissions S."/>
        </authorList>
    </citation>
    <scope>NUCLEOTIDE SEQUENCE [LARGE SCALE GENOMIC DNA]</scope>
    <source>
        <strain evidence="4">S5</strain>
    </source>
</reference>
<dbReference type="Gene3D" id="2.30.30.90">
    <property type="match status" value="1"/>
</dbReference>
<dbReference type="GO" id="GO:0046914">
    <property type="term" value="F:transition metal ion binding"/>
    <property type="evidence" value="ECO:0007669"/>
    <property type="project" value="InterPro"/>
</dbReference>
<dbReference type="InterPro" id="IPR008988">
    <property type="entry name" value="Transcriptional_repressor_C"/>
</dbReference>
<evidence type="ECO:0000313" key="4">
    <source>
        <dbReference type="Proteomes" id="UP000242949"/>
    </source>
</evidence>
<evidence type="ECO:0000256" key="1">
    <source>
        <dbReference type="ARBA" id="ARBA00023004"/>
    </source>
</evidence>
<dbReference type="InterPro" id="IPR007167">
    <property type="entry name" value="Fe-transptr_FeoA-like"/>
</dbReference>
<feature type="domain" description="Ferrous iron transporter FeoA-like" evidence="2">
    <location>
        <begin position="2"/>
        <end position="70"/>
    </location>
</feature>
<dbReference type="SMART" id="SM00899">
    <property type="entry name" value="FeoA"/>
    <property type="match status" value="1"/>
</dbReference>
<gene>
    <name evidence="3" type="ORF">SAMN05421734_101375</name>
</gene>
<proteinExistence type="predicted"/>
<dbReference type="SUPFAM" id="SSF50037">
    <property type="entry name" value="C-terminal domain of transcriptional repressors"/>
    <property type="match status" value="1"/>
</dbReference>
<keyword evidence="1" id="KW-0408">Iron</keyword>
<dbReference type="EMBL" id="FMYI01000001">
    <property type="protein sequence ID" value="SDB84007.1"/>
    <property type="molecule type" value="Genomic_DNA"/>
</dbReference>
<protein>
    <submittedName>
        <fullName evidence="3">FeoA domain-containing protein</fullName>
    </submittedName>
</protein>
<dbReference type="RefSeq" id="WP_090792389.1">
    <property type="nucleotide sequence ID" value="NZ_FMYI01000001.1"/>
</dbReference>
<dbReference type="InterPro" id="IPR038157">
    <property type="entry name" value="FeoA_core_dom"/>
</dbReference>
<keyword evidence="4" id="KW-1185">Reference proteome</keyword>